<dbReference type="InterPro" id="IPR006139">
    <property type="entry name" value="D-isomer_2_OHA_DH_cat_dom"/>
</dbReference>
<evidence type="ECO:0000256" key="1">
    <source>
        <dbReference type="ARBA" id="ARBA00005854"/>
    </source>
</evidence>
<gene>
    <name evidence="7" type="ORF">ACFFUQ_18865</name>
</gene>
<dbReference type="Gene3D" id="3.40.50.720">
    <property type="entry name" value="NAD(P)-binding Rossmann-like Domain"/>
    <property type="match status" value="2"/>
</dbReference>
<reference evidence="7 8" key="1">
    <citation type="submission" date="2024-09" db="EMBL/GenBank/DDBJ databases">
        <authorList>
            <person name="Sun Q."/>
            <person name="Mori K."/>
        </authorList>
    </citation>
    <scope>NUCLEOTIDE SEQUENCE [LARGE SCALE GENOMIC DNA]</scope>
    <source>
        <strain evidence="7 8">CECT 7908</strain>
    </source>
</reference>
<dbReference type="SUPFAM" id="SSF51735">
    <property type="entry name" value="NAD(P)-binding Rossmann-fold domains"/>
    <property type="match status" value="1"/>
</dbReference>
<evidence type="ECO:0000256" key="3">
    <source>
        <dbReference type="ARBA" id="ARBA00023027"/>
    </source>
</evidence>
<comment type="caution">
    <text evidence="7">The sequence shown here is derived from an EMBL/GenBank/DDBJ whole genome shotgun (WGS) entry which is preliminary data.</text>
</comment>
<dbReference type="InterPro" id="IPR036291">
    <property type="entry name" value="NAD(P)-bd_dom_sf"/>
</dbReference>
<keyword evidence="3" id="KW-0520">NAD</keyword>
<evidence type="ECO:0000259" key="6">
    <source>
        <dbReference type="Pfam" id="PF02826"/>
    </source>
</evidence>
<dbReference type="PANTHER" id="PTHR42789:SF1">
    <property type="entry name" value="D-ISOMER SPECIFIC 2-HYDROXYACID DEHYDROGENASE FAMILY PROTEIN (AFU_ORTHOLOGUE AFUA_6G10090)"/>
    <property type="match status" value="1"/>
</dbReference>
<dbReference type="Pfam" id="PF02826">
    <property type="entry name" value="2-Hacid_dh_C"/>
    <property type="match status" value="1"/>
</dbReference>
<dbReference type="CDD" id="cd12169">
    <property type="entry name" value="PGDH_like_1"/>
    <property type="match status" value="1"/>
</dbReference>
<dbReference type="PANTHER" id="PTHR42789">
    <property type="entry name" value="D-ISOMER SPECIFIC 2-HYDROXYACID DEHYDROGENASE FAMILY PROTEIN (AFU_ORTHOLOGUE AFUA_6G10090)"/>
    <property type="match status" value="1"/>
</dbReference>
<dbReference type="Proteomes" id="UP001589589">
    <property type="component" value="Unassembled WGS sequence"/>
</dbReference>
<comment type="similarity">
    <text evidence="1 4">Belongs to the D-isomer specific 2-hydroxyacid dehydrogenase family.</text>
</comment>
<evidence type="ECO:0000256" key="4">
    <source>
        <dbReference type="RuleBase" id="RU003719"/>
    </source>
</evidence>
<dbReference type="InterPro" id="IPR050857">
    <property type="entry name" value="D-2-hydroxyacid_DH"/>
</dbReference>
<evidence type="ECO:0000256" key="2">
    <source>
        <dbReference type="ARBA" id="ARBA00023002"/>
    </source>
</evidence>
<protein>
    <submittedName>
        <fullName evidence="7">D-2-hydroxyacid dehydrogenase family protein</fullName>
    </submittedName>
</protein>
<feature type="domain" description="D-isomer specific 2-hydroxyacid dehydrogenase NAD-binding" evidence="6">
    <location>
        <begin position="111"/>
        <end position="285"/>
    </location>
</feature>
<dbReference type="Pfam" id="PF00389">
    <property type="entry name" value="2-Hacid_dh"/>
    <property type="match status" value="1"/>
</dbReference>
<proteinExistence type="inferred from homology"/>
<dbReference type="InterPro" id="IPR006140">
    <property type="entry name" value="D-isomer_DH_NAD-bd"/>
</dbReference>
<accession>A0ABV5FRA2</accession>
<sequence length="321" mass="35887">MKITILDDYQNAVIKLESFKMLKGLDVTVLNYTEKDNSKLAELLKDSEIIVLIRERTEITEDLLSRLPKLKLISQTGKKSNHLDVAACTKYKVAVAEGIGSPVAPSEFAWALIMNTVRQIPQAIQGMKEGKWQTNIGSTIKGKTIGIWGYGKIGQQIAKYASVFGARVLVWGSENSRNQAVLDGFDEATSREAFFSQSDVITLHIRLNESTFGIVKETDLNLMKSDAVLINTARAELIEKGALLKCLKNGRPGFAGIDVYEEEPIYDMNFELLQLPNVICTPHIGYVEKDSYELYFEKAFENVISYINRNPTNIANPEVLD</sequence>
<dbReference type="RefSeq" id="WP_290259747.1">
    <property type="nucleotide sequence ID" value="NZ_JAUFQQ010000003.1"/>
</dbReference>
<evidence type="ECO:0000313" key="8">
    <source>
        <dbReference type="Proteomes" id="UP001589589"/>
    </source>
</evidence>
<name>A0ABV5FRA2_9FLAO</name>
<evidence type="ECO:0000313" key="7">
    <source>
        <dbReference type="EMBL" id="MFB9066084.1"/>
    </source>
</evidence>
<feature type="domain" description="D-isomer specific 2-hydroxyacid dehydrogenase catalytic" evidence="5">
    <location>
        <begin position="21"/>
        <end position="313"/>
    </location>
</feature>
<dbReference type="SUPFAM" id="SSF52283">
    <property type="entry name" value="Formate/glycerate dehydrogenase catalytic domain-like"/>
    <property type="match status" value="1"/>
</dbReference>
<organism evidence="7 8">
    <name type="scientific">Flavobacterium branchiarum</name>
    <dbReference type="NCBI Taxonomy" id="1114870"/>
    <lineage>
        <taxon>Bacteria</taxon>
        <taxon>Pseudomonadati</taxon>
        <taxon>Bacteroidota</taxon>
        <taxon>Flavobacteriia</taxon>
        <taxon>Flavobacteriales</taxon>
        <taxon>Flavobacteriaceae</taxon>
        <taxon>Flavobacterium</taxon>
    </lineage>
</organism>
<dbReference type="EMBL" id="JBHMEX010000058">
    <property type="protein sequence ID" value="MFB9066084.1"/>
    <property type="molecule type" value="Genomic_DNA"/>
</dbReference>
<keyword evidence="2 4" id="KW-0560">Oxidoreductase</keyword>
<evidence type="ECO:0000259" key="5">
    <source>
        <dbReference type="Pfam" id="PF00389"/>
    </source>
</evidence>
<keyword evidence="8" id="KW-1185">Reference proteome</keyword>